<dbReference type="EMBL" id="MSYM01000013">
    <property type="protein sequence ID" value="OLP06515.1"/>
    <property type="molecule type" value="Genomic_DNA"/>
</dbReference>
<feature type="region of interest" description="Disordered" evidence="1">
    <location>
        <begin position="65"/>
        <end position="88"/>
    </location>
</feature>
<comment type="caution">
    <text evidence="2">The sequence shown here is derived from an EMBL/GenBank/DDBJ whole genome shotgun (WGS) entry which is preliminary data.</text>
</comment>
<dbReference type="STRING" id="81479.RA876_07840"/>
<dbReference type="RefSeq" id="WP_075586939.1">
    <property type="nucleotide sequence ID" value="NZ_MSYM01000013.1"/>
</dbReference>
<protein>
    <submittedName>
        <fullName evidence="2">Uncharacterized protein</fullName>
    </submittedName>
</protein>
<gene>
    <name evidence="2" type="ORF">BLL52_2751</name>
</gene>
<dbReference type="Proteomes" id="UP000185911">
    <property type="component" value="Unassembled WGS sequence"/>
</dbReference>
<evidence type="ECO:0000313" key="3">
    <source>
        <dbReference type="Proteomes" id="UP000185911"/>
    </source>
</evidence>
<accession>A0A1Q8YEW1</accession>
<sequence>MQAYQFEQYVSPAHRISVELPADAPVGAAKIIVLFPDTERHQPPSQPQHPEFANIAEYLAWHDAQPASGRSTEEIDRQIREEHDGWRD</sequence>
<organism evidence="2 3">
    <name type="scientific">Rhodoferax antarcticus ANT.BR</name>
    <dbReference type="NCBI Taxonomy" id="1111071"/>
    <lineage>
        <taxon>Bacteria</taxon>
        <taxon>Pseudomonadati</taxon>
        <taxon>Pseudomonadota</taxon>
        <taxon>Betaproteobacteria</taxon>
        <taxon>Burkholderiales</taxon>
        <taxon>Comamonadaceae</taxon>
        <taxon>Rhodoferax</taxon>
    </lineage>
</organism>
<evidence type="ECO:0000313" key="2">
    <source>
        <dbReference type="EMBL" id="OLP06515.1"/>
    </source>
</evidence>
<reference evidence="2 3" key="1">
    <citation type="submission" date="2017-01" db="EMBL/GenBank/DDBJ databases">
        <title>Genome sequence of Rhodoferax antarcticus ANT.BR, a psychrophilic purple nonsulfur bacterium from an Antarctic microbial mat.</title>
        <authorList>
            <person name="Baker J."/>
            <person name="Riester C."/>
            <person name="Skinner B."/>
            <person name="Newell A."/>
            <person name="Swingley W."/>
            <person name="Madigan M."/>
            <person name="Jung D."/>
            <person name="Asao M."/>
            <person name="Chen M."/>
            <person name="Loughlin P."/>
            <person name="Pan H."/>
            <person name="Lin S."/>
            <person name="Li N."/>
            <person name="Shaw J."/>
            <person name="Prado M."/>
            <person name="Sherman C."/>
            <person name="Li X."/>
            <person name="Tang J."/>
            <person name="Blankenship R."/>
            <person name="Zhao T."/>
            <person name="Touchman J."/>
            <person name="Sattley M."/>
        </authorList>
    </citation>
    <scope>NUCLEOTIDE SEQUENCE [LARGE SCALE GENOMIC DNA]</scope>
    <source>
        <strain evidence="2 3">ANT.BR</strain>
    </source>
</reference>
<name>A0A1Q8YEW1_9BURK</name>
<feature type="compositionally biased region" description="Basic and acidic residues" evidence="1">
    <location>
        <begin position="71"/>
        <end position="88"/>
    </location>
</feature>
<evidence type="ECO:0000256" key="1">
    <source>
        <dbReference type="SAM" id="MobiDB-lite"/>
    </source>
</evidence>
<dbReference type="AlphaFoldDB" id="A0A1Q8YEW1"/>
<proteinExistence type="predicted"/>
<keyword evidence="3" id="KW-1185">Reference proteome</keyword>